<dbReference type="InterPro" id="IPR001789">
    <property type="entry name" value="Sig_transdc_resp-reg_receiver"/>
</dbReference>
<dbReference type="PANTHER" id="PTHR44591:SF3">
    <property type="entry name" value="RESPONSE REGULATORY DOMAIN-CONTAINING PROTEIN"/>
    <property type="match status" value="1"/>
</dbReference>
<dbReference type="AlphaFoldDB" id="A0A6M1SM40"/>
<gene>
    <name evidence="4" type="ORF">G3570_07145</name>
</gene>
<dbReference type="InterPro" id="IPR011006">
    <property type="entry name" value="CheY-like_superfamily"/>
</dbReference>
<dbReference type="SMART" id="SM00448">
    <property type="entry name" value="REC"/>
    <property type="match status" value="1"/>
</dbReference>
<evidence type="ECO:0000256" key="1">
    <source>
        <dbReference type="ARBA" id="ARBA00022553"/>
    </source>
</evidence>
<evidence type="ECO:0000313" key="5">
    <source>
        <dbReference type="Proteomes" id="UP000473278"/>
    </source>
</evidence>
<comment type="caution">
    <text evidence="4">The sequence shown here is derived from an EMBL/GenBank/DDBJ whole genome shotgun (WGS) entry which is preliminary data.</text>
</comment>
<dbReference type="Proteomes" id="UP000473278">
    <property type="component" value="Unassembled WGS sequence"/>
</dbReference>
<dbReference type="EMBL" id="JAALLT010000002">
    <property type="protein sequence ID" value="NGP76401.1"/>
    <property type="molecule type" value="Genomic_DNA"/>
</dbReference>
<dbReference type="PANTHER" id="PTHR44591">
    <property type="entry name" value="STRESS RESPONSE REGULATOR PROTEIN 1"/>
    <property type="match status" value="1"/>
</dbReference>
<dbReference type="CDD" id="cd17534">
    <property type="entry name" value="REC_DC-like"/>
    <property type="match status" value="1"/>
</dbReference>
<sequence length="117" mass="13047">MKILIIEDDRLISLMLTKMVQKMGHEVLGAYAKGEAAVSAIDEMHVDLILMDIMLEDNMDGIEAMQKIQSKNDSIPVIYITGNSDESTKLRASKTNYEAYLVKPVTFSQLQQIIGAL</sequence>
<dbReference type="InterPro" id="IPR050595">
    <property type="entry name" value="Bact_response_regulator"/>
</dbReference>
<dbReference type="RefSeq" id="WP_165140717.1">
    <property type="nucleotide sequence ID" value="NZ_JAALLT010000002.1"/>
</dbReference>
<dbReference type="SUPFAM" id="SSF52172">
    <property type="entry name" value="CheY-like"/>
    <property type="match status" value="1"/>
</dbReference>
<dbReference type="PROSITE" id="PS50110">
    <property type="entry name" value="RESPONSE_REGULATORY"/>
    <property type="match status" value="1"/>
</dbReference>
<evidence type="ECO:0000313" key="4">
    <source>
        <dbReference type="EMBL" id="NGP76401.1"/>
    </source>
</evidence>
<keyword evidence="1 2" id="KW-0597">Phosphoprotein</keyword>
<protein>
    <submittedName>
        <fullName evidence="4">Response regulator</fullName>
    </submittedName>
</protein>
<dbReference type="Gene3D" id="3.40.50.2300">
    <property type="match status" value="1"/>
</dbReference>
<feature type="domain" description="Response regulatory" evidence="3">
    <location>
        <begin position="2"/>
        <end position="117"/>
    </location>
</feature>
<keyword evidence="5" id="KW-1185">Reference proteome</keyword>
<evidence type="ECO:0000256" key="2">
    <source>
        <dbReference type="PROSITE-ProRule" id="PRU00169"/>
    </source>
</evidence>
<name>A0A6M1SM40_9BACT</name>
<dbReference type="Pfam" id="PF00072">
    <property type="entry name" value="Response_reg"/>
    <property type="match status" value="1"/>
</dbReference>
<evidence type="ECO:0000259" key="3">
    <source>
        <dbReference type="PROSITE" id="PS50110"/>
    </source>
</evidence>
<accession>A0A6M1SM40</accession>
<proteinExistence type="predicted"/>
<feature type="modified residue" description="4-aspartylphosphate" evidence="2">
    <location>
        <position position="52"/>
    </location>
</feature>
<organism evidence="4 5">
    <name type="scientific">Halalkalibaculum roseum</name>
    <dbReference type="NCBI Taxonomy" id="2709311"/>
    <lineage>
        <taxon>Bacteria</taxon>
        <taxon>Pseudomonadati</taxon>
        <taxon>Balneolota</taxon>
        <taxon>Balneolia</taxon>
        <taxon>Balneolales</taxon>
        <taxon>Balneolaceae</taxon>
        <taxon>Halalkalibaculum</taxon>
    </lineage>
</organism>
<reference evidence="4 5" key="1">
    <citation type="submission" date="2020-02" db="EMBL/GenBank/DDBJ databases">
        <title>Balneolaceae bacterium YR4-1, complete genome.</title>
        <authorList>
            <person name="Li Y."/>
            <person name="Wu S."/>
        </authorList>
    </citation>
    <scope>NUCLEOTIDE SEQUENCE [LARGE SCALE GENOMIC DNA]</scope>
    <source>
        <strain evidence="4 5">YR4-1</strain>
    </source>
</reference>
<dbReference type="GO" id="GO:0000160">
    <property type="term" value="P:phosphorelay signal transduction system"/>
    <property type="evidence" value="ECO:0007669"/>
    <property type="project" value="InterPro"/>
</dbReference>